<feature type="compositionally biased region" description="Basic residues" evidence="6">
    <location>
        <begin position="1"/>
        <end position="18"/>
    </location>
</feature>
<dbReference type="Gene3D" id="3.30.420.60">
    <property type="entry name" value="eRF1 domain 2"/>
    <property type="match status" value="1"/>
</dbReference>
<dbReference type="PANTHER" id="PTHR10853:SF0">
    <property type="entry name" value="PROTEIN PELOTA HOMOLOG"/>
    <property type="match status" value="1"/>
</dbReference>
<evidence type="ECO:0000256" key="6">
    <source>
        <dbReference type="SAM" id="MobiDB-lite"/>
    </source>
</evidence>
<feature type="domain" description="eRF1/Pelota-like N-terminal" evidence="7">
    <location>
        <begin position="817"/>
        <end position="946"/>
    </location>
</feature>
<protein>
    <recommendedName>
        <fullName evidence="7">eRF1/Pelota-like N-terminal domain-containing protein</fullName>
    </recommendedName>
</protein>
<feature type="compositionally biased region" description="Polar residues" evidence="6">
    <location>
        <begin position="514"/>
        <end position="523"/>
    </location>
</feature>
<dbReference type="NCBIfam" id="TIGR00111">
    <property type="entry name" value="pelota"/>
    <property type="match status" value="1"/>
</dbReference>
<dbReference type="SMART" id="SM01194">
    <property type="entry name" value="eRF1_1"/>
    <property type="match status" value="1"/>
</dbReference>
<dbReference type="InterPro" id="IPR029064">
    <property type="entry name" value="Ribosomal_eL30-like_sf"/>
</dbReference>
<dbReference type="GO" id="GO:0032790">
    <property type="term" value="P:ribosome disassembly"/>
    <property type="evidence" value="ECO:0007669"/>
    <property type="project" value="TreeGrafter"/>
</dbReference>
<dbReference type="SUPFAM" id="SSF53137">
    <property type="entry name" value="Translational machinery components"/>
    <property type="match status" value="1"/>
</dbReference>
<dbReference type="FunFam" id="2.30.30.870:FF:000001">
    <property type="entry name" value="Protein pelota homolog"/>
    <property type="match status" value="1"/>
</dbReference>
<evidence type="ECO:0000256" key="1">
    <source>
        <dbReference type="ARBA" id="ARBA00001968"/>
    </source>
</evidence>
<dbReference type="CDD" id="cd22932">
    <property type="entry name" value="HFD_TAF6L"/>
    <property type="match status" value="1"/>
</dbReference>
<dbReference type="AlphaFoldDB" id="A0A182F4A9"/>
<evidence type="ECO:0000313" key="8">
    <source>
        <dbReference type="EnsemblMetazoa" id="AALB001299-PA"/>
    </source>
</evidence>
<comment type="subcellular location">
    <subcellularLocation>
        <location evidence="2">Cytoplasm</location>
    </subcellularLocation>
</comment>
<comment type="cofactor">
    <cofactor evidence="1">
        <name>a divalent metal cation</name>
        <dbReference type="ChEBI" id="CHEBI:60240"/>
    </cofactor>
</comment>
<dbReference type="GO" id="GO:0070966">
    <property type="term" value="P:nuclear-transcribed mRNA catabolic process, no-go decay"/>
    <property type="evidence" value="ECO:0007669"/>
    <property type="project" value="InterPro"/>
</dbReference>
<dbReference type="InterPro" id="IPR005142">
    <property type="entry name" value="eRF1_3"/>
</dbReference>
<dbReference type="PANTHER" id="PTHR10853">
    <property type="entry name" value="PELOTA"/>
    <property type="match status" value="1"/>
</dbReference>
<dbReference type="EnsemblMetazoa" id="AALB001299-RA">
    <property type="protein sequence ID" value="AALB001299-PA"/>
    <property type="gene ID" value="AALB001299"/>
</dbReference>
<dbReference type="InterPro" id="IPR005140">
    <property type="entry name" value="eRF1_Pelota-like_N"/>
</dbReference>
<keyword evidence="5" id="KW-0479">Metal-binding</keyword>
<reference evidence="8" key="2">
    <citation type="submission" date="2022-08" db="UniProtKB">
        <authorList>
            <consortium name="EnsemblMetazoa"/>
        </authorList>
    </citation>
    <scope>IDENTIFICATION</scope>
    <source>
        <strain evidence="8">STECLA/ALBI9_A</strain>
    </source>
</reference>
<feature type="compositionally biased region" description="Polar residues" evidence="6">
    <location>
        <begin position="27"/>
        <end position="64"/>
    </location>
</feature>
<feature type="region of interest" description="Disordered" evidence="6">
    <location>
        <begin position="1"/>
        <end position="70"/>
    </location>
</feature>
<evidence type="ECO:0000256" key="5">
    <source>
        <dbReference type="ARBA" id="ARBA00022723"/>
    </source>
</evidence>
<dbReference type="Proteomes" id="UP000069272">
    <property type="component" value="Chromosome 2L"/>
</dbReference>
<dbReference type="Gene3D" id="2.30.30.870">
    <property type="entry name" value="Pelota, domain A"/>
    <property type="match status" value="1"/>
</dbReference>
<organism evidence="8 9">
    <name type="scientific">Anopheles albimanus</name>
    <name type="common">New world malaria mosquito</name>
    <dbReference type="NCBI Taxonomy" id="7167"/>
    <lineage>
        <taxon>Eukaryota</taxon>
        <taxon>Metazoa</taxon>
        <taxon>Ecdysozoa</taxon>
        <taxon>Arthropoda</taxon>
        <taxon>Hexapoda</taxon>
        <taxon>Insecta</taxon>
        <taxon>Pterygota</taxon>
        <taxon>Neoptera</taxon>
        <taxon>Endopterygota</taxon>
        <taxon>Diptera</taxon>
        <taxon>Nematocera</taxon>
        <taxon>Culicoidea</taxon>
        <taxon>Culicidae</taxon>
        <taxon>Anophelinae</taxon>
        <taxon>Anopheles</taxon>
    </lineage>
</organism>
<dbReference type="STRING" id="7167.A0A182F4A9"/>
<proteinExistence type="inferred from homology"/>
<dbReference type="InterPro" id="IPR058547">
    <property type="entry name" value="Pelota_N"/>
</dbReference>
<sequence length="1175" mass="132400">MKPSPKKSTAKAKQRRKSSSSNSNNSHCTHQQYPAAAVSNQNFPQACQSLHPKQTAPHSDSSGNDPKEKTSVKAYAGFSTRSVRTAWEQHDKQETEVSADVYERLAEDTTYKLWELVNNIKTYSRHSSGRVTYDLVNEVLKDSDVSPIVGASCQPWDKIEYDGAYFFNTDEVLDLREEYIKDVTMEQCNVNLLSTTWMAEAEIAEDLIGMHNNVCDAIFIGDEDCFNMAINILRNHQHIPSLMKLLLTKAIEMLGFEYTEDTLRRTLEYLEALVENYHAAHSDLTLELSLLSQLFVNLLLGPVGYVHSKVIPSATDLVGTQTSRGMETPVNQQHQHTVLDTISPLFNQSMAILENNLPSADDSNNSNSNATEELLRSIENIKHGADGIDINIKDEYEALFSMVQGLGKQEDGSVESVTSGSNVVDQFQGKPAFAQDTYDTTGTANFIVQQTQQQSLPQPTPVTTTQDGHNAISNSLLTNDMLNSGPLRVEDRAKQEIHAFRPTPTLLDADPEENISQPMSESSDGVEEVINPNSTTLESENITTLICDDYLVDGVCRVVGLCAGKWGFVEQECTFLLVERLHRYFQERKTVSIDMNWLSRVLRGLWAVGEYAFRELLPYFYQIDSQMIPESLVPHFSIAGIFLNGRSDMFFYEYLSDICGDSLEPFLFSYEQIIEDLYRKYGRRRLKIIEAKTCYRVEAKVVLKNLPRTNINPERKYFMLSECFEEPQQRRIPSSSYTMQAPRARFGFRFPGCRPMSTKMAHNYIKGVSSTLPATLKQNVVLLSTFNSKVVVARRRMLKTATNEPPKRRVFCYGSSMKLVRKNVDKAGEGSVTLVPEQPEDIWHAYNLIAEGDQVRGSTIRKVQNESSTGSSSSSRVRTTLTISVEAIDFDTQAQMLRVKGRNIEENQFVKMGAYHTIDLEMNRAFTLMKPEWDSIALERIDMACDVTQNADVAAVIMQDGLAHVCLITASMTLVRSKIDMTIPRKRKGFIQQHEKGLTKFYEAVMQGILRHVNFDVVKCILVASPGFVKDQFYEYMFQQAVKTDNKVLIENKSKFMLVHSSSGFKHSLKEVLQDPAVIVKMSDTKAAGEVKALESFYTTLQLEPAKAFYGRKHILKAADAQAIETLLISDNLFRCHDVATQLAQLTGVAAILRFPMPELEDSDEEEENGSDHSE</sequence>
<dbReference type="SUPFAM" id="SSF55315">
    <property type="entry name" value="L30e-like"/>
    <property type="match status" value="1"/>
</dbReference>
<evidence type="ECO:0000259" key="7">
    <source>
        <dbReference type="SMART" id="SM01194"/>
    </source>
</evidence>
<name>A0A182F4A9_ANOAL</name>
<dbReference type="InterPro" id="IPR004405">
    <property type="entry name" value="TF_pelota"/>
</dbReference>
<dbReference type="VEuPathDB" id="VectorBase:AALB001299"/>
<evidence type="ECO:0000313" key="9">
    <source>
        <dbReference type="Proteomes" id="UP000069272"/>
    </source>
</evidence>
<dbReference type="Pfam" id="PF03464">
    <property type="entry name" value="eRF1_2"/>
    <property type="match status" value="1"/>
</dbReference>
<dbReference type="FunFam" id="3.30.420.60:FF:000002">
    <property type="entry name" value="Protein pelota homolog"/>
    <property type="match status" value="1"/>
</dbReference>
<dbReference type="Pfam" id="PF03465">
    <property type="entry name" value="eRF1_3"/>
    <property type="match status" value="1"/>
</dbReference>
<evidence type="ECO:0000256" key="3">
    <source>
        <dbReference type="ARBA" id="ARBA00009504"/>
    </source>
</evidence>
<dbReference type="InterPro" id="IPR042226">
    <property type="entry name" value="eFR1_2_sf"/>
</dbReference>
<dbReference type="SUPFAM" id="SSF159065">
    <property type="entry name" value="Dom34/Pelota N-terminal domain-like"/>
    <property type="match status" value="1"/>
</dbReference>
<dbReference type="GO" id="GO:0046872">
    <property type="term" value="F:metal ion binding"/>
    <property type="evidence" value="ECO:0007669"/>
    <property type="project" value="UniProtKB-KW"/>
</dbReference>
<dbReference type="Gene3D" id="3.30.1330.30">
    <property type="match status" value="2"/>
</dbReference>
<feature type="region of interest" description="Disordered" evidence="6">
    <location>
        <begin position="505"/>
        <end position="527"/>
    </location>
</feature>
<comment type="similarity">
    <text evidence="3">Belongs to the eukaryotic release factor 1 family. Pelota subfamily.</text>
</comment>
<dbReference type="GO" id="GO:0005737">
    <property type="term" value="C:cytoplasm"/>
    <property type="evidence" value="ECO:0007669"/>
    <property type="project" value="UniProtKB-SubCell"/>
</dbReference>
<reference evidence="8 9" key="1">
    <citation type="journal article" date="2017" name="G3 (Bethesda)">
        <title>The Physical Genome Mapping of Anopheles albimanus Corrected Scaffold Misassemblies and Identified Interarm Rearrangements in Genus Anopheles.</title>
        <authorList>
            <person name="Artemov G.N."/>
            <person name="Peery A.N."/>
            <person name="Jiang X."/>
            <person name="Tu Z."/>
            <person name="Stegniy V.N."/>
            <person name="Sharakhova M.V."/>
            <person name="Sharakhov I.V."/>
        </authorList>
    </citation>
    <scope>NUCLEOTIDE SEQUENCE [LARGE SCALE GENOMIC DNA]</scope>
    <source>
        <strain evidence="8 9">ALBI9_A</strain>
    </source>
</reference>
<accession>A0A182F4A9</accession>
<keyword evidence="4" id="KW-0963">Cytoplasm</keyword>
<dbReference type="VEuPathDB" id="VectorBase:AALB20_036701"/>
<dbReference type="VEuPathDB" id="VectorBase:AALB20_032403"/>
<dbReference type="GO" id="GO:0070651">
    <property type="term" value="P:nonfunctional rRNA decay"/>
    <property type="evidence" value="ECO:0007669"/>
    <property type="project" value="TreeGrafter"/>
</dbReference>
<dbReference type="Pfam" id="PF26356">
    <property type="entry name" value="Pelota_N"/>
    <property type="match status" value="1"/>
</dbReference>
<evidence type="ECO:0000256" key="4">
    <source>
        <dbReference type="ARBA" id="ARBA00022490"/>
    </source>
</evidence>
<dbReference type="InterPro" id="IPR038069">
    <property type="entry name" value="Pelota/DOM34_N"/>
</dbReference>
<dbReference type="GO" id="GO:0071025">
    <property type="term" value="P:RNA surveillance"/>
    <property type="evidence" value="ECO:0007669"/>
    <property type="project" value="InterPro"/>
</dbReference>
<keyword evidence="9" id="KW-1185">Reference proteome</keyword>
<dbReference type="InterPro" id="IPR005141">
    <property type="entry name" value="eRF1_2"/>
</dbReference>
<evidence type="ECO:0000256" key="2">
    <source>
        <dbReference type="ARBA" id="ARBA00004496"/>
    </source>
</evidence>
<dbReference type="GO" id="GO:0070481">
    <property type="term" value="P:nuclear-transcribed mRNA catabolic process, non-stop decay"/>
    <property type="evidence" value="ECO:0007669"/>
    <property type="project" value="InterPro"/>
</dbReference>